<evidence type="ECO:0000256" key="4">
    <source>
        <dbReference type="ARBA" id="ARBA00022692"/>
    </source>
</evidence>
<keyword evidence="6 7" id="KW-0472">Membrane</keyword>
<dbReference type="PANTHER" id="PTHR30489:SF0">
    <property type="entry name" value="LIPOPROTEIN-RELEASING SYSTEM TRANSMEMBRANE PROTEIN LOLE"/>
    <property type="match status" value="1"/>
</dbReference>
<keyword evidence="4 7" id="KW-0812">Transmembrane</keyword>
<feature type="transmembrane region" description="Helical" evidence="7">
    <location>
        <begin position="20"/>
        <end position="40"/>
    </location>
</feature>
<accession>A0AAX4HP25</accession>
<dbReference type="GO" id="GO:0044874">
    <property type="term" value="P:lipoprotein localization to outer membrane"/>
    <property type="evidence" value="ECO:0007669"/>
    <property type="project" value="TreeGrafter"/>
</dbReference>
<feature type="domain" description="ABC3 transporter permease C-terminal" evidence="8">
    <location>
        <begin position="262"/>
        <end position="394"/>
    </location>
</feature>
<evidence type="ECO:0000256" key="7">
    <source>
        <dbReference type="SAM" id="Phobius"/>
    </source>
</evidence>
<comment type="similarity">
    <text evidence="2">Belongs to the ABC-4 integral membrane protein family. LolC/E subfamily.</text>
</comment>
<name>A0AAX4HP25_9BACT</name>
<dbReference type="EMBL" id="CP139487">
    <property type="protein sequence ID" value="WPU64991.1"/>
    <property type="molecule type" value="Genomic_DNA"/>
</dbReference>
<dbReference type="RefSeq" id="WP_321394845.1">
    <property type="nucleotide sequence ID" value="NZ_CP139487.1"/>
</dbReference>
<dbReference type="Pfam" id="PF12704">
    <property type="entry name" value="MacB_PCD"/>
    <property type="match status" value="1"/>
</dbReference>
<evidence type="ECO:0000259" key="9">
    <source>
        <dbReference type="Pfam" id="PF12704"/>
    </source>
</evidence>
<dbReference type="KEGG" id="psti:SOO65_20045"/>
<evidence type="ECO:0000256" key="2">
    <source>
        <dbReference type="ARBA" id="ARBA00005236"/>
    </source>
</evidence>
<dbReference type="AlphaFoldDB" id="A0AAX4HP25"/>
<evidence type="ECO:0000256" key="1">
    <source>
        <dbReference type="ARBA" id="ARBA00004651"/>
    </source>
</evidence>
<sequence>MAFLIKFAYRNLWRAPKRTAIMLLSLALGSAFIIWDLNFANSGSKEVMKEFLAQYAGQYHITNTDYYDKENKKEFDNYKTMSDDLVQDKSLFEKSTRRVTAPVFVSGEKKTLGVLLTGLEVERENKLSTIYRAVTVGKFLNPTGEKEIILGKKLAQRINVKIGDEVAVIGQGLDGSVANDLMIVTGLLDFGGGDLEESLAFTQIKSAQQLLSMDPSRYHQRVSFDMENDTLPTIPGLAVTNWDDILPEIGVSVRFIDNFTWLVSFIIVIVISLGLSNTLMITFFEREQEFQSLNIIGAKTSWVTIALMIEVFMMATAAVIVGAILGHIATTYCYYNPVNIQLFTGGKPIIMGGMIIQPLVRLYPVFQYYWQVPLMIYFFLSMTMIYPLIRVIRRSKNAI</sequence>
<feature type="transmembrane region" description="Helical" evidence="7">
    <location>
        <begin position="305"/>
        <end position="329"/>
    </location>
</feature>
<evidence type="ECO:0000256" key="5">
    <source>
        <dbReference type="ARBA" id="ARBA00022989"/>
    </source>
</evidence>
<dbReference type="PANTHER" id="PTHR30489">
    <property type="entry name" value="LIPOPROTEIN-RELEASING SYSTEM TRANSMEMBRANE PROTEIN LOLE"/>
    <property type="match status" value="1"/>
</dbReference>
<organism evidence="10 11">
    <name type="scientific">Peredibacter starrii</name>
    <dbReference type="NCBI Taxonomy" id="28202"/>
    <lineage>
        <taxon>Bacteria</taxon>
        <taxon>Pseudomonadati</taxon>
        <taxon>Bdellovibrionota</taxon>
        <taxon>Bacteriovoracia</taxon>
        <taxon>Bacteriovoracales</taxon>
        <taxon>Bacteriovoracaceae</taxon>
        <taxon>Peredibacter</taxon>
    </lineage>
</organism>
<evidence type="ECO:0000313" key="11">
    <source>
        <dbReference type="Proteomes" id="UP001324634"/>
    </source>
</evidence>
<comment type="subcellular location">
    <subcellularLocation>
        <location evidence="1">Cell membrane</location>
        <topology evidence="1">Multi-pass membrane protein</topology>
    </subcellularLocation>
</comment>
<proteinExistence type="inferred from homology"/>
<dbReference type="Proteomes" id="UP001324634">
    <property type="component" value="Chromosome"/>
</dbReference>
<protein>
    <submittedName>
        <fullName evidence="10">ABC transporter permease</fullName>
    </submittedName>
</protein>
<dbReference type="InterPro" id="IPR003838">
    <property type="entry name" value="ABC3_permease_C"/>
</dbReference>
<feature type="transmembrane region" description="Helical" evidence="7">
    <location>
        <begin position="368"/>
        <end position="389"/>
    </location>
</feature>
<dbReference type="Pfam" id="PF02687">
    <property type="entry name" value="FtsX"/>
    <property type="match status" value="1"/>
</dbReference>
<feature type="transmembrane region" description="Helical" evidence="7">
    <location>
        <begin position="261"/>
        <end position="284"/>
    </location>
</feature>
<dbReference type="GO" id="GO:0098797">
    <property type="term" value="C:plasma membrane protein complex"/>
    <property type="evidence" value="ECO:0007669"/>
    <property type="project" value="TreeGrafter"/>
</dbReference>
<keyword evidence="3" id="KW-1003">Cell membrane</keyword>
<keyword evidence="5 7" id="KW-1133">Transmembrane helix</keyword>
<gene>
    <name evidence="10" type="ORF">SOO65_20045</name>
</gene>
<evidence type="ECO:0000256" key="6">
    <source>
        <dbReference type="ARBA" id="ARBA00023136"/>
    </source>
</evidence>
<dbReference type="InterPro" id="IPR025857">
    <property type="entry name" value="MacB_PCD"/>
</dbReference>
<keyword evidence="11" id="KW-1185">Reference proteome</keyword>
<feature type="domain" description="MacB-like periplasmic core" evidence="9">
    <location>
        <begin position="19"/>
        <end position="211"/>
    </location>
</feature>
<evidence type="ECO:0000259" key="8">
    <source>
        <dbReference type="Pfam" id="PF02687"/>
    </source>
</evidence>
<dbReference type="InterPro" id="IPR051447">
    <property type="entry name" value="Lipoprotein-release_system"/>
</dbReference>
<reference evidence="10 11" key="1">
    <citation type="submission" date="2023-11" db="EMBL/GenBank/DDBJ databases">
        <title>Peredibacter starrii A3.12.</title>
        <authorList>
            <person name="Mitchell R.J."/>
        </authorList>
    </citation>
    <scope>NUCLEOTIDE SEQUENCE [LARGE SCALE GENOMIC DNA]</scope>
    <source>
        <strain evidence="10 11">A3.12</strain>
    </source>
</reference>
<evidence type="ECO:0000313" key="10">
    <source>
        <dbReference type="EMBL" id="WPU64991.1"/>
    </source>
</evidence>
<evidence type="ECO:0000256" key="3">
    <source>
        <dbReference type="ARBA" id="ARBA00022475"/>
    </source>
</evidence>